<feature type="signal peptide" evidence="1">
    <location>
        <begin position="1"/>
        <end position="19"/>
    </location>
</feature>
<feature type="chain" id="PRO_5013559978" evidence="1">
    <location>
        <begin position="20"/>
        <end position="86"/>
    </location>
</feature>
<comment type="caution">
    <text evidence="2">The sequence shown here is derived from an EMBL/GenBank/DDBJ whole genome shotgun (WGS) entry which is preliminary data.</text>
</comment>
<reference evidence="2 3" key="1">
    <citation type="submission" date="2017-05" db="EMBL/GenBank/DDBJ databases">
        <title>Genome sequence for an aflatoxigenic pathogen of Argentinian peanut, Aspergillus arachidicola.</title>
        <authorList>
            <person name="Moore G."/>
            <person name="Beltz S.B."/>
            <person name="Mack B.M."/>
        </authorList>
    </citation>
    <scope>NUCLEOTIDE SEQUENCE [LARGE SCALE GENOMIC DNA]</scope>
    <source>
        <strain evidence="2 3">CBS 117610</strain>
    </source>
</reference>
<dbReference type="AlphaFoldDB" id="A0A2G7FHP9"/>
<name>A0A2G7FHP9_9EURO</name>
<evidence type="ECO:0000256" key="1">
    <source>
        <dbReference type="SAM" id="SignalP"/>
    </source>
</evidence>
<accession>A0A2G7FHP9</accession>
<evidence type="ECO:0000313" key="2">
    <source>
        <dbReference type="EMBL" id="PIG79815.1"/>
    </source>
</evidence>
<protein>
    <submittedName>
        <fullName evidence="2">Uncharacterized protein</fullName>
    </submittedName>
</protein>
<dbReference type="Proteomes" id="UP000231358">
    <property type="component" value="Unassembled WGS sequence"/>
</dbReference>
<evidence type="ECO:0000313" key="3">
    <source>
        <dbReference type="Proteomes" id="UP000231358"/>
    </source>
</evidence>
<proteinExistence type="predicted"/>
<keyword evidence="3" id="KW-1185">Reference proteome</keyword>
<sequence>MKFQSLCMSLFCAATLAAALPVEPSAESAAQPCIPAQVAKFLVPGVPKALVCEGEAQPEKRDAPPPTGLGGVVTSGEQVVKGVVGI</sequence>
<keyword evidence="1" id="KW-0732">Signal</keyword>
<organism evidence="2 3">
    <name type="scientific">Aspergillus arachidicola</name>
    <dbReference type="NCBI Taxonomy" id="656916"/>
    <lineage>
        <taxon>Eukaryota</taxon>
        <taxon>Fungi</taxon>
        <taxon>Dikarya</taxon>
        <taxon>Ascomycota</taxon>
        <taxon>Pezizomycotina</taxon>
        <taxon>Eurotiomycetes</taxon>
        <taxon>Eurotiomycetidae</taxon>
        <taxon>Eurotiales</taxon>
        <taxon>Aspergillaceae</taxon>
        <taxon>Aspergillus</taxon>
        <taxon>Aspergillus subgen. Circumdati</taxon>
    </lineage>
</organism>
<gene>
    <name evidence="2" type="ORF">AARAC_003354</name>
</gene>
<dbReference type="EMBL" id="NEXV01000663">
    <property type="protein sequence ID" value="PIG79815.1"/>
    <property type="molecule type" value="Genomic_DNA"/>
</dbReference>